<evidence type="ECO:0000313" key="2">
    <source>
        <dbReference type="Proteomes" id="UP000036951"/>
    </source>
</evidence>
<keyword evidence="2" id="KW-1185">Reference proteome</keyword>
<reference evidence="1 2" key="1">
    <citation type="submission" date="2015-06" db="EMBL/GenBank/DDBJ databases">
        <title>Prevotella sp. 109, sp. nov., a novel member of the family Prevotellaceae isolated from human faeces.</title>
        <authorList>
            <person name="Shkoporov A.N."/>
            <person name="Chaplin A.V."/>
            <person name="Kafarskaia L.I."/>
            <person name="Efimov B.A."/>
        </authorList>
    </citation>
    <scope>NUCLEOTIDE SEQUENCE [LARGE SCALE GENOMIC DNA]</scope>
    <source>
        <strain evidence="1 2">109</strain>
    </source>
</reference>
<evidence type="ECO:0000313" key="1">
    <source>
        <dbReference type="EMBL" id="KOO67926.1"/>
    </source>
</evidence>
<proteinExistence type="predicted"/>
<accession>A0A8E1UQ34</accession>
<comment type="caution">
    <text evidence="1">The sequence shown here is derived from an EMBL/GenBank/DDBJ whole genome shotgun (WGS) entry which is preliminary data.</text>
</comment>
<sequence>MEANRELARAGLLDDSLPNPGKPLRMLLAGLRDANLLPQNIRQIYGTWVIRLSTTIAKCPLVNQFQYC</sequence>
<dbReference type="AlphaFoldDB" id="A0A8E1UQ34"/>
<dbReference type="Proteomes" id="UP000036951">
    <property type="component" value="Unassembled WGS sequence"/>
</dbReference>
<protein>
    <submittedName>
        <fullName evidence="1">Uncharacterized protein</fullName>
    </submittedName>
</protein>
<organism evidence="1 2">
    <name type="scientific">Xylanibacter rarus</name>
    <dbReference type="NCBI Taxonomy" id="1676614"/>
    <lineage>
        <taxon>Bacteria</taxon>
        <taxon>Pseudomonadati</taxon>
        <taxon>Bacteroidota</taxon>
        <taxon>Bacteroidia</taxon>
        <taxon>Bacteroidales</taxon>
        <taxon>Prevotellaceae</taxon>
        <taxon>Xylanibacter</taxon>
    </lineage>
</organism>
<name>A0A8E1UQ34_9BACT</name>
<dbReference type="EMBL" id="LFQU01000022">
    <property type="protein sequence ID" value="KOO67926.1"/>
    <property type="molecule type" value="Genomic_DNA"/>
</dbReference>
<gene>
    <name evidence="1" type="ORF">ACU52_11040</name>
</gene>